<dbReference type="GO" id="GO:0005634">
    <property type="term" value="C:nucleus"/>
    <property type="evidence" value="ECO:0007669"/>
    <property type="project" value="UniProtKB-SubCell"/>
</dbReference>
<name>A0A367KPW6_RHIST</name>
<comment type="subcellular location">
    <subcellularLocation>
        <location evidence="1">Nucleus</location>
    </subcellularLocation>
</comment>
<feature type="domain" description="Helicase ATP-binding" evidence="12">
    <location>
        <begin position="394"/>
        <end position="564"/>
    </location>
</feature>
<feature type="compositionally biased region" description="Polar residues" evidence="11">
    <location>
        <begin position="40"/>
        <end position="59"/>
    </location>
</feature>
<evidence type="ECO:0000256" key="9">
    <source>
        <dbReference type="ARBA" id="ARBA00023125"/>
    </source>
</evidence>
<evidence type="ECO:0000256" key="10">
    <source>
        <dbReference type="ARBA" id="ARBA00023242"/>
    </source>
</evidence>
<dbReference type="PROSITE" id="PS51194">
    <property type="entry name" value="HELICASE_CTER"/>
    <property type="match status" value="1"/>
</dbReference>
<evidence type="ECO:0000313" key="14">
    <source>
        <dbReference type="EMBL" id="RCI04238.1"/>
    </source>
</evidence>
<dbReference type="Proteomes" id="UP000253551">
    <property type="component" value="Unassembled WGS sequence"/>
</dbReference>
<evidence type="ECO:0000256" key="5">
    <source>
        <dbReference type="ARBA" id="ARBA00022801"/>
    </source>
</evidence>
<evidence type="ECO:0000259" key="13">
    <source>
        <dbReference type="PROSITE" id="PS51194"/>
    </source>
</evidence>
<dbReference type="SUPFAM" id="SSF52540">
    <property type="entry name" value="P-loop containing nucleoside triphosphate hydrolases"/>
    <property type="match status" value="2"/>
</dbReference>
<evidence type="ECO:0000256" key="3">
    <source>
        <dbReference type="ARBA" id="ARBA00012551"/>
    </source>
</evidence>
<evidence type="ECO:0000313" key="15">
    <source>
        <dbReference type="Proteomes" id="UP000253551"/>
    </source>
</evidence>
<keyword evidence="5" id="KW-0378">Hydrolase</keyword>
<dbReference type="InterPro" id="IPR001650">
    <property type="entry name" value="Helicase_C-like"/>
</dbReference>
<organism evidence="14 15">
    <name type="scientific">Rhizopus stolonifer</name>
    <name type="common">Rhizopus nigricans</name>
    <dbReference type="NCBI Taxonomy" id="4846"/>
    <lineage>
        <taxon>Eukaryota</taxon>
        <taxon>Fungi</taxon>
        <taxon>Fungi incertae sedis</taxon>
        <taxon>Mucoromycota</taxon>
        <taxon>Mucoromycotina</taxon>
        <taxon>Mucoromycetes</taxon>
        <taxon>Mucorales</taxon>
        <taxon>Mucorineae</taxon>
        <taxon>Rhizopodaceae</taxon>
        <taxon>Rhizopus</taxon>
    </lineage>
</organism>
<dbReference type="InterPro" id="IPR014001">
    <property type="entry name" value="Helicase_ATP-bd"/>
</dbReference>
<evidence type="ECO:0000256" key="8">
    <source>
        <dbReference type="ARBA" id="ARBA00022853"/>
    </source>
</evidence>
<evidence type="ECO:0000259" key="12">
    <source>
        <dbReference type="PROSITE" id="PS51192"/>
    </source>
</evidence>
<dbReference type="GO" id="GO:0005694">
    <property type="term" value="C:chromosome"/>
    <property type="evidence" value="ECO:0007669"/>
    <property type="project" value="UniProtKB-ARBA"/>
</dbReference>
<proteinExistence type="inferred from homology"/>
<dbReference type="Pfam" id="PF00176">
    <property type="entry name" value="SNF2-rel_dom"/>
    <property type="match status" value="1"/>
</dbReference>
<dbReference type="CDD" id="cd18793">
    <property type="entry name" value="SF2_C_SNF"/>
    <property type="match status" value="1"/>
</dbReference>
<sequence>MSPPGFLSPTGPKRTITSFFKKTENDSSPKVPVRNILKTGGQSFASPSTGPFSLTSTNPFKKRAAVVVEEEENDKAESEDSTRVLRKRNRPFNKRVILFSSDEEDDEEQEALPEKDEQPQKKRTKFIQISDDDEDDEDESFVDNNAKMNERLEGTDKNSSLEKIKKLYPTIHKSEIEQVFKDSGYNMVKTVMELSVSGGEKKMKRTDDVVESDKRGRAIIEKSNKNEDMLKFFNEASSQDIQDITGCKSQTADRLIEKLRPFADVNELEEKLRREKGMSAKYMESYLEMNKGYYAVDQIIKEIERIGGNLKDILNVWKGLESESAEHSRLSTPIEGEVDEKAGLHLVNIDISKANKSKPQYQDAMNGYLTEQPKIINKEMIMKDYQLLGINWMLLLYRKNISGILADEMGLGKTAQVINFLGRLYELGEHGPHLIIVPASTIENWMREFERFCPTLTVKMYQGSMKEREELRYELNPEDPEEDYQVIVTTYSIATGNAEDRSFLRRLNSRSIILDEGHMIKNCMSARYKHLMKFKAPFRLLMTGTPLQNNLQELVSLLTFIMPKMFVEYEEEIRSIFKIRTNNTTSDADQKRGTIKVESSVQLLSQKRIARAKQMMTPFVLRRKKTDVLKDLPSKFHETKRCCMTETQLAVYNNIITQTRKSYGESGSDMEAQFDNMSNIVIHLRKAADHPLLFRHLYTDDLLKKMTKDIMRDTINKYSLQNNEWMDSGKVNALKEILSEKIAKGEKMLLFSQFTSMLDILELVMATLDIKFLRLDGETKVLERQAMIDEFNEDESIPIFLLSTKAGGFGINLTSANVVILYDLDFNPHNDKQAEDRAHRVGQTKDVTVIKLICSDSIEEHILRKTEVKLMLDKNISSEEYVELSKEEEKQSLRSILKETIFQSEKKSLNKV</sequence>
<dbReference type="EC" id="3.6.4.12" evidence="3"/>
<keyword evidence="8" id="KW-0156">Chromatin regulator</keyword>
<dbReference type="GO" id="GO:0016787">
    <property type="term" value="F:hydrolase activity"/>
    <property type="evidence" value="ECO:0007669"/>
    <property type="project" value="UniProtKB-KW"/>
</dbReference>
<comment type="caution">
    <text evidence="14">The sequence shown here is derived from an EMBL/GenBank/DDBJ whole genome shotgun (WGS) entry which is preliminary data.</text>
</comment>
<evidence type="ECO:0000256" key="7">
    <source>
        <dbReference type="ARBA" id="ARBA00022840"/>
    </source>
</evidence>
<keyword evidence="7" id="KW-0067">ATP-binding</keyword>
<keyword evidence="10" id="KW-0539">Nucleus</keyword>
<evidence type="ECO:0000256" key="4">
    <source>
        <dbReference type="ARBA" id="ARBA00022741"/>
    </source>
</evidence>
<dbReference type="GO" id="GO:0006325">
    <property type="term" value="P:chromatin organization"/>
    <property type="evidence" value="ECO:0007669"/>
    <property type="project" value="UniProtKB-KW"/>
</dbReference>
<feature type="region of interest" description="Disordered" evidence="11">
    <location>
        <begin position="68"/>
        <end position="87"/>
    </location>
</feature>
<evidence type="ECO:0000256" key="11">
    <source>
        <dbReference type="SAM" id="MobiDB-lite"/>
    </source>
</evidence>
<protein>
    <recommendedName>
        <fullName evidence="3">DNA helicase</fullName>
        <ecNumber evidence="3">3.6.4.12</ecNumber>
    </recommendedName>
</protein>
<dbReference type="AlphaFoldDB" id="A0A367KPW6"/>
<dbReference type="SMART" id="SM00487">
    <property type="entry name" value="DEXDc"/>
    <property type="match status" value="1"/>
</dbReference>
<dbReference type="InterPro" id="IPR038718">
    <property type="entry name" value="SNF2-like_sf"/>
</dbReference>
<feature type="compositionally biased region" description="Acidic residues" evidence="11">
    <location>
        <begin position="101"/>
        <end position="111"/>
    </location>
</feature>
<dbReference type="STRING" id="4846.A0A367KPW6"/>
<dbReference type="OrthoDB" id="448448at2759"/>
<dbReference type="GO" id="GO:0005524">
    <property type="term" value="F:ATP binding"/>
    <property type="evidence" value="ECO:0007669"/>
    <property type="project" value="UniProtKB-KW"/>
</dbReference>
<feature type="region of interest" description="Disordered" evidence="11">
    <location>
        <begin position="40"/>
        <end position="60"/>
    </location>
</feature>
<dbReference type="InterPro" id="IPR027417">
    <property type="entry name" value="P-loop_NTPase"/>
</dbReference>
<feature type="compositionally biased region" description="Acidic residues" evidence="11">
    <location>
        <begin position="130"/>
        <end position="141"/>
    </location>
</feature>
<dbReference type="Pfam" id="PF00271">
    <property type="entry name" value="Helicase_C"/>
    <property type="match status" value="1"/>
</dbReference>
<dbReference type="InterPro" id="IPR049730">
    <property type="entry name" value="SNF2/RAD54-like_C"/>
</dbReference>
<keyword evidence="6" id="KW-0347">Helicase</keyword>
<feature type="region of interest" description="Disordered" evidence="11">
    <location>
        <begin position="99"/>
        <end position="145"/>
    </location>
</feature>
<keyword evidence="4" id="KW-0547">Nucleotide-binding</keyword>
<dbReference type="FunFam" id="3.40.50.10810:FF:000014">
    <property type="entry name" value="SWI/SNF-related matrix-associated actin-dependent regulator of chromatin subfamily A containing DEAD/H box 1"/>
    <property type="match status" value="1"/>
</dbReference>
<keyword evidence="15" id="KW-1185">Reference proteome</keyword>
<reference evidence="14 15" key="1">
    <citation type="journal article" date="2018" name="G3 (Bethesda)">
        <title>Phylogenetic and Phylogenomic Definition of Rhizopus Species.</title>
        <authorList>
            <person name="Gryganskyi A.P."/>
            <person name="Golan J."/>
            <person name="Dolatabadi S."/>
            <person name="Mondo S."/>
            <person name="Robb S."/>
            <person name="Idnurm A."/>
            <person name="Muszewska A."/>
            <person name="Steczkiewicz K."/>
            <person name="Masonjones S."/>
            <person name="Liao H.L."/>
            <person name="Gajdeczka M.T."/>
            <person name="Anike F."/>
            <person name="Vuek A."/>
            <person name="Anishchenko I.M."/>
            <person name="Voigt K."/>
            <person name="de Hoog G.S."/>
            <person name="Smith M.E."/>
            <person name="Heitman J."/>
            <person name="Vilgalys R."/>
            <person name="Stajich J.E."/>
        </authorList>
    </citation>
    <scope>NUCLEOTIDE SEQUENCE [LARGE SCALE GENOMIC DNA]</scope>
    <source>
        <strain evidence="14 15">LSU 92-RS-03</strain>
    </source>
</reference>
<accession>A0A367KPW6</accession>
<evidence type="ECO:0000256" key="2">
    <source>
        <dbReference type="ARBA" id="ARBA00007025"/>
    </source>
</evidence>
<dbReference type="PROSITE" id="PS51192">
    <property type="entry name" value="HELICASE_ATP_BIND_1"/>
    <property type="match status" value="1"/>
</dbReference>
<comment type="similarity">
    <text evidence="2">Belongs to the SNF2/RAD54 helicase family.</text>
</comment>
<dbReference type="EMBL" id="PJQM01000743">
    <property type="protein sequence ID" value="RCI04238.1"/>
    <property type="molecule type" value="Genomic_DNA"/>
</dbReference>
<dbReference type="PANTHER" id="PTHR10799">
    <property type="entry name" value="SNF2/RAD54 HELICASE FAMILY"/>
    <property type="match status" value="1"/>
</dbReference>
<dbReference type="GO" id="GO:0003678">
    <property type="term" value="F:DNA helicase activity"/>
    <property type="evidence" value="ECO:0007669"/>
    <property type="project" value="UniProtKB-EC"/>
</dbReference>
<dbReference type="SMART" id="SM00490">
    <property type="entry name" value="HELICc"/>
    <property type="match status" value="1"/>
</dbReference>
<dbReference type="Gene3D" id="3.40.50.300">
    <property type="entry name" value="P-loop containing nucleotide triphosphate hydrolases"/>
    <property type="match status" value="1"/>
</dbReference>
<evidence type="ECO:0000256" key="6">
    <source>
        <dbReference type="ARBA" id="ARBA00022806"/>
    </source>
</evidence>
<dbReference type="GO" id="GO:0003677">
    <property type="term" value="F:DNA binding"/>
    <property type="evidence" value="ECO:0007669"/>
    <property type="project" value="UniProtKB-KW"/>
</dbReference>
<dbReference type="InterPro" id="IPR000330">
    <property type="entry name" value="SNF2_N"/>
</dbReference>
<keyword evidence="9" id="KW-0238">DNA-binding</keyword>
<feature type="domain" description="Helicase C-terminal" evidence="13">
    <location>
        <begin position="733"/>
        <end position="889"/>
    </location>
</feature>
<dbReference type="Gene3D" id="3.40.50.10810">
    <property type="entry name" value="Tandem AAA-ATPase domain"/>
    <property type="match status" value="1"/>
</dbReference>
<evidence type="ECO:0000256" key="1">
    <source>
        <dbReference type="ARBA" id="ARBA00004123"/>
    </source>
</evidence>
<gene>
    <name evidence="14" type="ORF">CU098_009625</name>
</gene>